<dbReference type="Proteomes" id="UP000475532">
    <property type="component" value="Unassembled WGS sequence"/>
</dbReference>
<gene>
    <name evidence="2" type="ORF">G3I70_03610</name>
    <name evidence="3" type="ORF">G3I70_08600</name>
</gene>
<dbReference type="EMBL" id="JAAGLI010000093">
    <property type="protein sequence ID" value="NEA21588.1"/>
    <property type="molecule type" value="Genomic_DNA"/>
</dbReference>
<dbReference type="AlphaFoldDB" id="A0A6L9Q972"/>
<dbReference type="RefSeq" id="WP_163053213.1">
    <property type="nucleotide sequence ID" value="NZ_JAAGLI010000093.1"/>
</dbReference>
<feature type="region of interest" description="Disordered" evidence="1">
    <location>
        <begin position="18"/>
        <end position="38"/>
    </location>
</feature>
<name>A0A6L9Q972_9ACTN</name>
<evidence type="ECO:0000313" key="4">
    <source>
        <dbReference type="Proteomes" id="UP000475532"/>
    </source>
</evidence>
<sequence length="291" mass="31394">MTDEEVEELRAQARALLAVARPVEPSNSPGRGPKPCDGADDPKDRCGLHHPTSLANIAGGCDCCCGAPWLATRNQCVAGGKLCQEVTLRQRVYARLAYTVADAPADIDSHTDAVMAVFDAELVGWCQDLNDALNHNDETCEAVKRRDEAEETLAEVRRLCDLTIACSCRAHAIEQAEDTLRILNRQKQAPAPAGDRPPHMAEHGVAYLTDNGTYVIADQGGWVTGSYASEDAARLAVSLDDEQLVELRDRINREAGRGITVADLRAVLDRQADAERAHDLSHVPPKGAADA</sequence>
<dbReference type="EMBL" id="JAAGLI010000213">
    <property type="protein sequence ID" value="NEA22548.1"/>
    <property type="molecule type" value="Genomic_DNA"/>
</dbReference>
<evidence type="ECO:0000313" key="2">
    <source>
        <dbReference type="EMBL" id="NEA21588.1"/>
    </source>
</evidence>
<accession>A0A6L9Q972</accession>
<organism evidence="2 4">
    <name type="scientific">Actinomadura bangladeshensis</name>
    <dbReference type="NCBI Taxonomy" id="453573"/>
    <lineage>
        <taxon>Bacteria</taxon>
        <taxon>Bacillati</taxon>
        <taxon>Actinomycetota</taxon>
        <taxon>Actinomycetes</taxon>
        <taxon>Streptosporangiales</taxon>
        <taxon>Thermomonosporaceae</taxon>
        <taxon>Actinomadura</taxon>
    </lineage>
</organism>
<evidence type="ECO:0000313" key="3">
    <source>
        <dbReference type="EMBL" id="NEA22548.1"/>
    </source>
</evidence>
<evidence type="ECO:0000256" key="1">
    <source>
        <dbReference type="SAM" id="MobiDB-lite"/>
    </source>
</evidence>
<protein>
    <submittedName>
        <fullName evidence="2">Uncharacterized protein</fullName>
    </submittedName>
</protein>
<proteinExistence type="predicted"/>
<comment type="caution">
    <text evidence="2">The sequence shown here is derived from an EMBL/GenBank/DDBJ whole genome shotgun (WGS) entry which is preliminary data.</text>
</comment>
<reference evidence="2 4" key="1">
    <citation type="submission" date="2020-01" db="EMBL/GenBank/DDBJ databases">
        <title>Insect and environment-associated Actinomycetes.</title>
        <authorList>
            <person name="Currrie C."/>
            <person name="Chevrette M."/>
            <person name="Carlson C."/>
            <person name="Stubbendieck R."/>
            <person name="Wendt-Pienkowski E."/>
        </authorList>
    </citation>
    <scope>NUCLEOTIDE SEQUENCE [LARGE SCALE GENOMIC DNA]</scope>
    <source>
        <strain evidence="2 4">SID10258</strain>
    </source>
</reference>